<reference evidence="6" key="1">
    <citation type="submission" date="2022-12" db="EMBL/GenBank/DDBJ databases">
        <title>Paraconexibacter alkalitolerans sp. nov. and Baekduia alba sp. nov., isolated from soil and emended description of the genera Paraconexibacter (Chun et al., 2020) and Baekduia (An et al., 2020).</title>
        <authorList>
            <person name="Vieira S."/>
            <person name="Huber K.J."/>
            <person name="Geppert A."/>
            <person name="Wolf J."/>
            <person name="Neumann-Schaal M."/>
            <person name="Muesken M."/>
            <person name="Overmann J."/>
        </authorList>
    </citation>
    <scope>NUCLEOTIDE SEQUENCE</scope>
    <source>
        <strain evidence="6">AEG42_29</strain>
    </source>
</reference>
<dbReference type="Pfam" id="PF02146">
    <property type="entry name" value="SIR2"/>
    <property type="match status" value="1"/>
</dbReference>
<evidence type="ECO:0000259" key="5">
    <source>
        <dbReference type="PROSITE" id="PS50305"/>
    </source>
</evidence>
<evidence type="ECO:0000256" key="2">
    <source>
        <dbReference type="ARBA" id="ARBA00022679"/>
    </source>
</evidence>
<dbReference type="GO" id="GO:0070403">
    <property type="term" value="F:NAD+ binding"/>
    <property type="evidence" value="ECO:0007669"/>
    <property type="project" value="InterPro"/>
</dbReference>
<organism evidence="6">
    <name type="scientific">Paraconexibacter sp. AEG42_29</name>
    <dbReference type="NCBI Taxonomy" id="2997339"/>
    <lineage>
        <taxon>Bacteria</taxon>
        <taxon>Bacillati</taxon>
        <taxon>Actinomycetota</taxon>
        <taxon>Thermoleophilia</taxon>
        <taxon>Solirubrobacterales</taxon>
        <taxon>Paraconexibacteraceae</taxon>
        <taxon>Paraconexibacter</taxon>
    </lineage>
</organism>
<protein>
    <recommendedName>
        <fullName evidence="1">protein acetyllysine N-acetyltransferase</fullName>
        <ecNumber evidence="1">2.3.1.286</ecNumber>
    </recommendedName>
</protein>
<dbReference type="KEGG" id="parq:DSM112329_01549"/>
<dbReference type="InterPro" id="IPR050134">
    <property type="entry name" value="NAD-dep_sirtuin_deacylases"/>
</dbReference>
<dbReference type="PANTHER" id="PTHR11085">
    <property type="entry name" value="NAD-DEPENDENT PROTEIN DEACYLASE SIRTUIN-5, MITOCHONDRIAL-RELATED"/>
    <property type="match status" value="1"/>
</dbReference>
<dbReference type="InterPro" id="IPR003000">
    <property type="entry name" value="Sirtuin"/>
</dbReference>
<keyword evidence="2 6" id="KW-0808">Transferase</keyword>
<dbReference type="CDD" id="cd01407">
    <property type="entry name" value="SIR2-fam"/>
    <property type="match status" value="1"/>
</dbReference>
<evidence type="ECO:0000256" key="3">
    <source>
        <dbReference type="ARBA" id="ARBA00023027"/>
    </source>
</evidence>
<proteinExistence type="predicted"/>
<evidence type="ECO:0000256" key="1">
    <source>
        <dbReference type="ARBA" id="ARBA00012928"/>
    </source>
</evidence>
<evidence type="ECO:0000313" key="6">
    <source>
        <dbReference type="EMBL" id="XAY04713.1"/>
    </source>
</evidence>
<dbReference type="SUPFAM" id="SSF52467">
    <property type="entry name" value="DHS-like NAD/FAD-binding domain"/>
    <property type="match status" value="1"/>
</dbReference>
<dbReference type="EMBL" id="CP114014">
    <property type="protein sequence ID" value="XAY04713.1"/>
    <property type="molecule type" value="Genomic_DNA"/>
</dbReference>
<keyword evidence="6" id="KW-0012">Acyltransferase</keyword>
<accession>A0AAU7ASX8</accession>
<dbReference type="PANTHER" id="PTHR11085:SF4">
    <property type="entry name" value="NAD-DEPENDENT PROTEIN DEACYLASE"/>
    <property type="match status" value="1"/>
</dbReference>
<comment type="caution">
    <text evidence="4">Lacks conserved residue(s) required for the propagation of feature annotation.</text>
</comment>
<dbReference type="PROSITE" id="PS50305">
    <property type="entry name" value="SIRTUIN"/>
    <property type="match status" value="1"/>
</dbReference>
<evidence type="ECO:0000256" key="4">
    <source>
        <dbReference type="PROSITE-ProRule" id="PRU00236"/>
    </source>
</evidence>
<dbReference type="InterPro" id="IPR026590">
    <property type="entry name" value="Ssirtuin_cat_dom"/>
</dbReference>
<dbReference type="AlphaFoldDB" id="A0AAU7ASX8"/>
<gene>
    <name evidence="6" type="primary">cobB_2</name>
    <name evidence="6" type="ORF">DSM112329_01549</name>
</gene>
<dbReference type="Gene3D" id="3.40.50.1220">
    <property type="entry name" value="TPP-binding domain"/>
    <property type="match status" value="1"/>
</dbReference>
<name>A0AAU7ASX8_9ACTN</name>
<dbReference type="Gene3D" id="3.30.1600.10">
    <property type="entry name" value="SIR2/SIRT2 'Small Domain"/>
    <property type="match status" value="1"/>
</dbReference>
<dbReference type="GO" id="GO:0017136">
    <property type="term" value="F:histone deacetylase activity, NAD-dependent"/>
    <property type="evidence" value="ECO:0007669"/>
    <property type="project" value="TreeGrafter"/>
</dbReference>
<sequence length="247" mass="26107">MTGAEQLAGLIAGARSVVALTGAGISVPSGIPDFRTPGTGLWANVDPMQVAHIDAWRADPARFWHFYGDRFQTLHAKQPNGAHAVLVELERRGLLKAVVTQNIDMLHRKAGTTELVEMHGTIEHSSCLHDGNRYPLAEVQRRLEASEDGVPACDCGRPLKPDVVLFGEHLPADAMERAIALMGEADLVVCVGSSLEVYPVAGLPEIVLAGGGQVAVVTAGPTSFDRQAAVKLDGDVVAELEAVLAAL</sequence>
<dbReference type="RefSeq" id="WP_354701240.1">
    <property type="nucleotide sequence ID" value="NZ_CP114014.1"/>
</dbReference>
<feature type="domain" description="Deacetylase sirtuin-type" evidence="5">
    <location>
        <begin position="1"/>
        <end position="247"/>
    </location>
</feature>
<keyword evidence="3" id="KW-0520">NAD</keyword>
<dbReference type="EC" id="2.3.1.286" evidence="1"/>
<dbReference type="InterPro" id="IPR029035">
    <property type="entry name" value="DHS-like_NAD/FAD-binding_dom"/>
</dbReference>
<dbReference type="NCBIfam" id="NF001753">
    <property type="entry name" value="PRK00481.1-3"/>
    <property type="match status" value="1"/>
</dbReference>
<dbReference type="InterPro" id="IPR026591">
    <property type="entry name" value="Sirtuin_cat_small_dom_sf"/>
</dbReference>